<dbReference type="EMBL" id="FNIJ01000003">
    <property type="protein sequence ID" value="SDN54484.1"/>
    <property type="molecule type" value="Genomic_DNA"/>
</dbReference>
<name>A0A1H0C978_9PSED</name>
<evidence type="ECO:0000313" key="2">
    <source>
        <dbReference type="EMBL" id="SDN54484.1"/>
    </source>
</evidence>
<dbReference type="InterPro" id="IPR044855">
    <property type="entry name" value="CoA-Trfase_III_dom3_sf"/>
</dbReference>
<dbReference type="SUPFAM" id="SSF89796">
    <property type="entry name" value="CoA-transferase family III (CaiB/BaiF)"/>
    <property type="match status" value="1"/>
</dbReference>
<dbReference type="PANTHER" id="PTHR48207:SF3">
    <property type="entry name" value="SUCCINATE--HYDROXYMETHYLGLUTARATE COA-TRANSFERASE"/>
    <property type="match status" value="1"/>
</dbReference>
<protein>
    <submittedName>
        <fullName evidence="2">Crotonobetainyl-CoA:carnitine CoA-transferase CaiB</fullName>
    </submittedName>
</protein>
<evidence type="ECO:0000313" key="3">
    <source>
        <dbReference type="Proteomes" id="UP000242957"/>
    </source>
</evidence>
<dbReference type="AlphaFoldDB" id="A0A1H0C978"/>
<dbReference type="PANTHER" id="PTHR48207">
    <property type="entry name" value="SUCCINATE--HYDROXYMETHYLGLUTARATE COA-TRANSFERASE"/>
    <property type="match status" value="1"/>
</dbReference>
<keyword evidence="1 2" id="KW-0808">Transferase</keyword>
<gene>
    <name evidence="2" type="ORF">SAMN05216193_103356</name>
</gene>
<dbReference type="Pfam" id="PF02515">
    <property type="entry name" value="CoA_transf_3"/>
    <property type="match status" value="1"/>
</dbReference>
<sequence length="404" mass="42895">MGVLSGVRVLDLTRVVAGPWATQVLADLGAEVIKIERPGEGDDTRRMGPFVKNADGSDSNDSAFYLACNRGKRSVTIDISQPEGQALIHQLAEQCDVLVENYKVGSLARYGLDAASMRARFPRLIYCSVTGFGSDGPYAARPAYDFILQGLSGLMSTCGHPDGEPGAGPMRTAIPITDIVTGLYASISILGALIQRGQTGEGQFIDAAMLDSAVALNGHLALGYLLTGKLPARIGNANPVAAPSEIYATRDGRLILAVGNNGQFSALLDAIGLNELAADPRFASNYERVRNRSAMYAALAPALLARDTGDWMERLAAVGVPCGTVNDFAGVFADPQVRHRGLQLSVPHGRGGEIPMLRSPLNLSASPVEHRAPPLLGADTRDVLRDLLGASAERIDRLRERQVI</sequence>
<dbReference type="Gene3D" id="3.40.50.10540">
    <property type="entry name" value="Crotonobetainyl-coa:carnitine coa-transferase, domain 1"/>
    <property type="match status" value="1"/>
</dbReference>
<dbReference type="GO" id="GO:0008410">
    <property type="term" value="F:CoA-transferase activity"/>
    <property type="evidence" value="ECO:0007669"/>
    <property type="project" value="TreeGrafter"/>
</dbReference>
<evidence type="ECO:0000256" key="1">
    <source>
        <dbReference type="ARBA" id="ARBA00022679"/>
    </source>
</evidence>
<accession>A0A1H0C978</accession>
<dbReference type="OrthoDB" id="9058532at2"/>
<dbReference type="Gene3D" id="3.30.1540.10">
    <property type="entry name" value="formyl-coa transferase, domain 3"/>
    <property type="match status" value="1"/>
</dbReference>
<proteinExistence type="predicted"/>
<dbReference type="Proteomes" id="UP000242957">
    <property type="component" value="Unassembled WGS sequence"/>
</dbReference>
<keyword evidence="3" id="KW-1185">Reference proteome</keyword>
<dbReference type="InterPro" id="IPR003673">
    <property type="entry name" value="CoA-Trfase_fam_III"/>
</dbReference>
<dbReference type="RefSeq" id="WP_084314687.1">
    <property type="nucleotide sequence ID" value="NZ_FNIJ01000003.1"/>
</dbReference>
<organism evidence="2 3">
    <name type="scientific">Pseudomonas jinjuensis</name>
    <dbReference type="NCBI Taxonomy" id="198616"/>
    <lineage>
        <taxon>Bacteria</taxon>
        <taxon>Pseudomonadati</taxon>
        <taxon>Pseudomonadota</taxon>
        <taxon>Gammaproteobacteria</taxon>
        <taxon>Pseudomonadales</taxon>
        <taxon>Pseudomonadaceae</taxon>
        <taxon>Pseudomonas</taxon>
    </lineage>
</organism>
<dbReference type="InterPro" id="IPR023606">
    <property type="entry name" value="CoA-Trfase_III_dom_1_sf"/>
</dbReference>
<dbReference type="STRING" id="198616.SAMN05216193_103356"/>
<dbReference type="InterPro" id="IPR050483">
    <property type="entry name" value="CoA-transferase_III_domain"/>
</dbReference>
<reference evidence="3" key="1">
    <citation type="submission" date="2016-10" db="EMBL/GenBank/DDBJ databases">
        <authorList>
            <person name="Varghese N."/>
            <person name="Submissions S."/>
        </authorList>
    </citation>
    <scope>NUCLEOTIDE SEQUENCE [LARGE SCALE GENOMIC DNA]</scope>
    <source>
        <strain evidence="3">JCM 21621</strain>
    </source>
</reference>